<feature type="compositionally biased region" description="Acidic residues" evidence="1">
    <location>
        <begin position="296"/>
        <end position="311"/>
    </location>
</feature>
<evidence type="ECO:0000313" key="3">
    <source>
        <dbReference type="Proteomes" id="UP000604046"/>
    </source>
</evidence>
<dbReference type="GO" id="GO:0003918">
    <property type="term" value="F:DNA topoisomerase type II (double strand cut, ATP-hydrolyzing) activity"/>
    <property type="evidence" value="ECO:0007669"/>
    <property type="project" value="TreeGrafter"/>
</dbReference>
<sequence length="643" mass="69997">MSEESFLVNKQCVLVLSRNFTAKRVRTSEWKARRRGGGFGRSKRLVGKAKKGQKEEEGEEDAEEHEEEEQTEGALSTVFCCHDFDALLVFSEHGFVYMLQALDVPLVKKSNMEGAQLKDFLPELEDHRITALVTVSHRSLREQTDDFVVLLSEKGFAKKVSVDRFRGLRPGKGLQAMKLVADDKLQWAHKASANSALVVVTAEGCVLRVSLGQDWSLSTAKGPGRLVIKMAKKFQDDYIAASSISELTAAELANIRAKAAAKASAAAAVRAKTEDPAKAENDESDKDEPAEREEAAGDDSDEDEKDGDEDAGNDRAVDGVQDEVMDAGQEVAVDDSANSANSDLGPCVLLVTKCGLGARVPLSWKRIGLGRRGGVPKRVLRVADNDSVVAACVVSGRDIKEPAKPLEALQLYLKEHADAAEAGVNSLPEEDLMPYRQQEQEAKRKYAEDLESFRRQDCEEVLLGSTGGAVTRIKVSTVPVHARERRGRVLAKTKGSDRICLASLLSSIEDDGDETGKEATKLTPSNSAASRRRRAADPGPDSAGSGSTLRGSEAHEVLEPKATEAAVPLPVERTPRSKLTQSLAKRRRSSNMSSPRQRSPRSPIQSSIRLLKPKLRVLKSPFFAKSMIPKVSTFDITLGRFVS</sequence>
<dbReference type="Proteomes" id="UP000604046">
    <property type="component" value="Unassembled WGS sequence"/>
</dbReference>
<feature type="region of interest" description="Disordered" evidence="1">
    <location>
        <begin position="33"/>
        <end position="70"/>
    </location>
</feature>
<dbReference type="GO" id="GO:0005524">
    <property type="term" value="F:ATP binding"/>
    <property type="evidence" value="ECO:0007669"/>
    <property type="project" value="InterPro"/>
</dbReference>
<feature type="compositionally biased region" description="Acidic residues" evidence="1">
    <location>
        <begin position="56"/>
        <end position="70"/>
    </location>
</feature>
<dbReference type="InterPro" id="IPR035516">
    <property type="entry name" value="Gyrase/topoIV_suA_C"/>
</dbReference>
<dbReference type="EMBL" id="CAJNDS010002066">
    <property type="protein sequence ID" value="CAE7301137.1"/>
    <property type="molecule type" value="Genomic_DNA"/>
</dbReference>
<dbReference type="Gene3D" id="2.120.10.90">
    <property type="entry name" value="DNA gyrase/topoisomerase IV, subunit A, C-terminal"/>
    <property type="match status" value="2"/>
</dbReference>
<protein>
    <submittedName>
        <fullName evidence="2">GyrA protein</fullName>
    </submittedName>
</protein>
<reference evidence="2" key="1">
    <citation type="submission" date="2021-02" db="EMBL/GenBank/DDBJ databases">
        <authorList>
            <person name="Dougan E. K."/>
            <person name="Rhodes N."/>
            <person name="Thang M."/>
            <person name="Chan C."/>
        </authorList>
    </citation>
    <scope>NUCLEOTIDE SEQUENCE</scope>
</reference>
<dbReference type="OrthoDB" id="432003at2759"/>
<dbReference type="SUPFAM" id="SSF101904">
    <property type="entry name" value="GyrA/ParC C-terminal domain-like"/>
    <property type="match status" value="1"/>
</dbReference>
<accession>A0A812NDW7</accession>
<feature type="region of interest" description="Disordered" evidence="1">
    <location>
        <begin position="510"/>
        <end position="608"/>
    </location>
</feature>
<dbReference type="GO" id="GO:0003677">
    <property type="term" value="F:DNA binding"/>
    <property type="evidence" value="ECO:0007669"/>
    <property type="project" value="InterPro"/>
</dbReference>
<feature type="compositionally biased region" description="Basic and acidic residues" evidence="1">
    <location>
        <begin position="271"/>
        <end position="295"/>
    </location>
</feature>
<organism evidence="2 3">
    <name type="scientific">Symbiodinium natans</name>
    <dbReference type="NCBI Taxonomy" id="878477"/>
    <lineage>
        <taxon>Eukaryota</taxon>
        <taxon>Sar</taxon>
        <taxon>Alveolata</taxon>
        <taxon>Dinophyceae</taxon>
        <taxon>Suessiales</taxon>
        <taxon>Symbiodiniaceae</taxon>
        <taxon>Symbiodinium</taxon>
    </lineage>
</organism>
<feature type="compositionally biased region" description="Basic residues" evidence="1">
    <location>
        <begin position="33"/>
        <end position="51"/>
    </location>
</feature>
<evidence type="ECO:0000313" key="2">
    <source>
        <dbReference type="EMBL" id="CAE7301137.1"/>
    </source>
</evidence>
<comment type="caution">
    <text evidence="2">The sequence shown here is derived from an EMBL/GenBank/DDBJ whole genome shotgun (WGS) entry which is preliminary data.</text>
</comment>
<feature type="compositionally biased region" description="Basic and acidic residues" evidence="1">
    <location>
        <begin position="552"/>
        <end position="562"/>
    </location>
</feature>
<dbReference type="PANTHER" id="PTHR43493">
    <property type="entry name" value="DNA GYRASE/TOPOISOMERASE SUBUNIT A"/>
    <property type="match status" value="1"/>
</dbReference>
<name>A0A812NDW7_9DINO</name>
<feature type="compositionally biased region" description="Low complexity" evidence="1">
    <location>
        <begin position="590"/>
        <end position="608"/>
    </location>
</feature>
<evidence type="ECO:0000256" key="1">
    <source>
        <dbReference type="SAM" id="MobiDB-lite"/>
    </source>
</evidence>
<dbReference type="PANTHER" id="PTHR43493:SF5">
    <property type="entry name" value="DNA GYRASE SUBUNIT A, CHLOROPLASTIC_MITOCHONDRIAL"/>
    <property type="match status" value="1"/>
</dbReference>
<gene>
    <name evidence="2" type="primary">gyrA</name>
    <name evidence="2" type="ORF">SNAT2548_LOCUS15841</name>
</gene>
<dbReference type="GO" id="GO:0009330">
    <property type="term" value="C:DNA topoisomerase type II (double strand cut, ATP-hydrolyzing) complex"/>
    <property type="evidence" value="ECO:0007669"/>
    <property type="project" value="TreeGrafter"/>
</dbReference>
<dbReference type="GO" id="GO:0006265">
    <property type="term" value="P:DNA topological change"/>
    <property type="evidence" value="ECO:0007669"/>
    <property type="project" value="InterPro"/>
</dbReference>
<dbReference type="InterPro" id="IPR050220">
    <property type="entry name" value="Type_II_DNA_Topoisomerases"/>
</dbReference>
<proteinExistence type="predicted"/>
<keyword evidence="3" id="KW-1185">Reference proteome</keyword>
<dbReference type="AlphaFoldDB" id="A0A812NDW7"/>
<dbReference type="Pfam" id="PF03989">
    <property type="entry name" value="DNA_gyraseA_C"/>
    <property type="match status" value="2"/>
</dbReference>
<feature type="region of interest" description="Disordered" evidence="1">
    <location>
        <begin position="271"/>
        <end position="319"/>
    </location>
</feature>
<dbReference type="InterPro" id="IPR006691">
    <property type="entry name" value="GyrA/parC_rep"/>
</dbReference>